<evidence type="ECO:0000313" key="2">
    <source>
        <dbReference type="Proteomes" id="UP000234681"/>
    </source>
</evidence>
<evidence type="ECO:0000313" key="1">
    <source>
        <dbReference type="EMBL" id="EDL80366.1"/>
    </source>
</evidence>
<feature type="non-terminal residue" evidence="1">
    <location>
        <position position="27"/>
    </location>
</feature>
<accession>A6IS15</accession>
<dbReference type="AlphaFoldDB" id="A6IS15"/>
<protein>
    <submittedName>
        <fullName evidence="1">RCG31341</fullName>
    </submittedName>
</protein>
<organism evidence="1 2">
    <name type="scientific">Rattus norvegicus</name>
    <name type="common">Rat</name>
    <dbReference type="NCBI Taxonomy" id="10116"/>
    <lineage>
        <taxon>Eukaryota</taxon>
        <taxon>Metazoa</taxon>
        <taxon>Chordata</taxon>
        <taxon>Craniata</taxon>
        <taxon>Vertebrata</taxon>
        <taxon>Euteleostomi</taxon>
        <taxon>Mammalia</taxon>
        <taxon>Eutheria</taxon>
        <taxon>Euarchontoglires</taxon>
        <taxon>Glires</taxon>
        <taxon>Rodentia</taxon>
        <taxon>Myomorpha</taxon>
        <taxon>Muroidea</taxon>
        <taxon>Muridae</taxon>
        <taxon>Murinae</taxon>
        <taxon>Rattus</taxon>
    </lineage>
</organism>
<dbReference type="EMBL" id="CH473968">
    <property type="protein sequence ID" value="EDL80366.1"/>
    <property type="molecule type" value="Genomic_DNA"/>
</dbReference>
<proteinExistence type="predicted"/>
<sequence>MTSNCWTKDILCWKTLPECEEMDSLYL</sequence>
<name>A6IS15_RAT</name>
<gene>
    <name evidence="1" type="ORF">rCG_31341</name>
</gene>
<dbReference type="Proteomes" id="UP000234681">
    <property type="component" value="Chromosome 5"/>
</dbReference>
<reference evidence="2" key="1">
    <citation type="submission" date="2005-09" db="EMBL/GenBank/DDBJ databases">
        <authorList>
            <person name="Mural R.J."/>
            <person name="Li P.W."/>
            <person name="Adams M.D."/>
            <person name="Amanatides P.G."/>
            <person name="Baden-Tillson H."/>
            <person name="Barnstead M."/>
            <person name="Chin S.H."/>
            <person name="Dew I."/>
            <person name="Evans C.A."/>
            <person name="Ferriera S."/>
            <person name="Flanigan M."/>
            <person name="Fosler C."/>
            <person name="Glodek A."/>
            <person name="Gu Z."/>
            <person name="Holt R.A."/>
            <person name="Jennings D."/>
            <person name="Kraft C.L."/>
            <person name="Lu F."/>
            <person name="Nguyen T."/>
            <person name="Nusskern D.R."/>
            <person name="Pfannkoch C.M."/>
            <person name="Sitter C."/>
            <person name="Sutton G.G."/>
            <person name="Venter J.C."/>
            <person name="Wang Z."/>
            <person name="Woodage T."/>
            <person name="Zheng X.H."/>
            <person name="Zhong F."/>
        </authorList>
    </citation>
    <scope>NUCLEOTIDE SEQUENCE [LARGE SCALE GENOMIC DNA]</scope>
    <source>
        <strain>BN</strain>
        <strain evidence="2">Sprague-Dawley</strain>
    </source>
</reference>